<reference evidence="1" key="1">
    <citation type="submission" date="2019-04" db="EMBL/GenBank/DDBJ databases">
        <title>Sequencing of skin fungus with MAO and IRED activity.</title>
        <authorList>
            <person name="Marsaioli A.J."/>
            <person name="Bonatto J.M.C."/>
            <person name="Reis Junior O."/>
        </authorList>
    </citation>
    <scope>NUCLEOTIDE SEQUENCE</scope>
    <source>
        <strain evidence="1">28M1</strain>
    </source>
</reference>
<protein>
    <submittedName>
        <fullName evidence="1">Uncharacterized protein</fullName>
    </submittedName>
</protein>
<dbReference type="Proteomes" id="UP000758155">
    <property type="component" value="Unassembled WGS sequence"/>
</dbReference>
<dbReference type="EMBL" id="SWKV01000008">
    <property type="protein sequence ID" value="KAF3044824.1"/>
    <property type="molecule type" value="Genomic_DNA"/>
</dbReference>
<keyword evidence="2" id="KW-1185">Reference proteome</keyword>
<evidence type="ECO:0000313" key="2">
    <source>
        <dbReference type="Proteomes" id="UP000758155"/>
    </source>
</evidence>
<name>A0A9P5C4U8_9PLEO</name>
<gene>
    <name evidence="1" type="ORF">E8E12_010949</name>
</gene>
<organism evidence="1 2">
    <name type="scientific">Didymella heteroderae</name>
    <dbReference type="NCBI Taxonomy" id="1769908"/>
    <lineage>
        <taxon>Eukaryota</taxon>
        <taxon>Fungi</taxon>
        <taxon>Dikarya</taxon>
        <taxon>Ascomycota</taxon>
        <taxon>Pezizomycotina</taxon>
        <taxon>Dothideomycetes</taxon>
        <taxon>Pleosporomycetidae</taxon>
        <taxon>Pleosporales</taxon>
        <taxon>Pleosporineae</taxon>
        <taxon>Didymellaceae</taxon>
        <taxon>Didymella</taxon>
    </lineage>
</organism>
<proteinExistence type="predicted"/>
<accession>A0A9P5C4U8</accession>
<dbReference type="OrthoDB" id="5362630at2759"/>
<dbReference type="AlphaFoldDB" id="A0A9P5C4U8"/>
<comment type="caution">
    <text evidence="1">The sequence shown here is derived from an EMBL/GenBank/DDBJ whole genome shotgun (WGS) entry which is preliminary data.</text>
</comment>
<sequence>MPTEFDLIHEEWSVNGKLRNIVLPAYASSDTAELTKNLESFVEKCRPAMQKLMTDQISDELSLATFREAIRYASVKDSKLIKLALKVRTTALLSAGWGSLVGVETLGTQRVDGANAGYCGDIPTPVPLSHQFDVVFRNAMHKTEREVVKLLKAKIFHTKPRPWYEIFLTYFIMLTHLQFIHDQAVGFMRIRQQTKSGRRVSVIIEDMVGKWNYSAANMLHHYRCVLNGDLPFRSAERNPELLRRRDNLDDEAMRFIAKAHMLIKRMV</sequence>
<evidence type="ECO:0000313" key="1">
    <source>
        <dbReference type="EMBL" id="KAF3044824.1"/>
    </source>
</evidence>